<evidence type="ECO:0000313" key="7">
    <source>
        <dbReference type="EMBL" id="CEO96790.1"/>
    </source>
</evidence>
<geneLocation type="mitochondrion" evidence="8"/>
<gene>
    <name evidence="7" type="ORF">PBRA_005394</name>
    <name evidence="8" type="ORF">PLBR_LOCUS7887</name>
</gene>
<dbReference type="Gene3D" id="6.10.140.2220">
    <property type="match status" value="1"/>
</dbReference>
<dbReference type="InterPro" id="IPR024047">
    <property type="entry name" value="MM3350-like_sf"/>
</dbReference>
<reference evidence="8 10" key="2">
    <citation type="submission" date="2018-03" db="EMBL/GenBank/DDBJ databases">
        <authorList>
            <person name="Fogelqvist J."/>
        </authorList>
    </citation>
    <scope>NUCLEOTIDE SEQUENCE [LARGE SCALE GENOMIC DNA]</scope>
</reference>
<dbReference type="STRING" id="37360.A0A0G4INQ1"/>
<sequence>MPIDYSRWDHLEVSSSSASECDDDGCCCSDHNASEHDPESRSGSRLNVDRVVGLSSRPATSRPSTGVARSSHVKVHPSDRSVPDIYLCDPDEFVPDLDMDNFWDGAWGIEPANPLTAMMRRMSTQTLYRPGTEYEKDPETQFIEGLMKKKLNSLGPSPDVDLILEVELDEIRPRVWRRFRCAANIPLLVFQDKILSPIMGWSRNYHGFLFRDPRDFSQFGPGPSCSFIDLMHMPLMGHAAIDAAAVQVGQLLRQPGDTLGYEYDLGDRWRHWIKVIEVTDRPGKCAVLDGAMRCPPEDSNGTVDHAGNDGYQGLLDLLERNPRQAEKNLRQASKAQNCKGIFDPFEFDVRRAQRVLEEALASPISAMNGSKVVEHSLHPAAQFHRRGRPGQADVVSNCGDSGLVNSFMHETVNRVKDPKDLSLCASCGQPRPPKLCASCRVVRYCGPSCQAAHWKKAHRTECASMKSAAQAAKKEIKRSKG</sequence>
<reference evidence="7 9" key="1">
    <citation type="submission" date="2015-02" db="EMBL/GenBank/DDBJ databases">
        <authorList>
            <person name="Chooi Y.-H."/>
        </authorList>
    </citation>
    <scope>NUCLEOTIDE SEQUENCE [LARGE SCALE GENOMIC DNA]</scope>
    <source>
        <strain evidence="7">E3</strain>
    </source>
</reference>
<feature type="region of interest" description="Disordered" evidence="5">
    <location>
        <begin position="55"/>
        <end position="78"/>
    </location>
</feature>
<dbReference type="Gene3D" id="3.10.290.30">
    <property type="entry name" value="MM3350-like"/>
    <property type="match status" value="1"/>
</dbReference>
<evidence type="ECO:0000256" key="4">
    <source>
        <dbReference type="PROSITE-ProRule" id="PRU00134"/>
    </source>
</evidence>
<organism evidence="7 9">
    <name type="scientific">Plasmodiophora brassicae</name>
    <name type="common">Clubroot disease agent</name>
    <dbReference type="NCBI Taxonomy" id="37360"/>
    <lineage>
        <taxon>Eukaryota</taxon>
        <taxon>Sar</taxon>
        <taxon>Rhizaria</taxon>
        <taxon>Endomyxa</taxon>
        <taxon>Phytomyxea</taxon>
        <taxon>Plasmodiophorida</taxon>
        <taxon>Plasmodiophoridae</taxon>
        <taxon>Plasmodiophora</taxon>
    </lineage>
</organism>
<name>A0A0G4INQ1_PLABS</name>
<dbReference type="AlphaFoldDB" id="A0A0G4INQ1"/>
<dbReference type="EMBL" id="OVEO01000015">
    <property type="protein sequence ID" value="SPR00672.1"/>
    <property type="molecule type" value="Genomic_DNA"/>
</dbReference>
<protein>
    <recommendedName>
        <fullName evidence="6">MYND-type domain-containing protein</fullName>
    </recommendedName>
</protein>
<evidence type="ECO:0000313" key="10">
    <source>
        <dbReference type="Proteomes" id="UP000290189"/>
    </source>
</evidence>
<dbReference type="Pfam" id="PF01753">
    <property type="entry name" value="zf-MYND"/>
    <property type="match status" value="1"/>
</dbReference>
<dbReference type="OMA" id="RYWRRIR"/>
<dbReference type="Pfam" id="PF07929">
    <property type="entry name" value="PRiA4_ORF3"/>
    <property type="match status" value="1"/>
</dbReference>
<keyword evidence="2 4" id="KW-0863">Zinc-finger</keyword>
<feature type="domain" description="MYND-type" evidence="6">
    <location>
        <begin position="424"/>
        <end position="462"/>
    </location>
</feature>
<dbReference type="SUPFAM" id="SSF144232">
    <property type="entry name" value="HIT/MYND zinc finger-like"/>
    <property type="match status" value="1"/>
</dbReference>
<evidence type="ECO:0000256" key="3">
    <source>
        <dbReference type="ARBA" id="ARBA00022833"/>
    </source>
</evidence>
<evidence type="ECO:0000313" key="8">
    <source>
        <dbReference type="EMBL" id="SPR00672.1"/>
    </source>
</evidence>
<dbReference type="Proteomes" id="UP000290189">
    <property type="component" value="Unassembled WGS sequence"/>
</dbReference>
<dbReference type="Proteomes" id="UP000039324">
    <property type="component" value="Unassembled WGS sequence"/>
</dbReference>
<dbReference type="GO" id="GO:0008270">
    <property type="term" value="F:zinc ion binding"/>
    <property type="evidence" value="ECO:0007669"/>
    <property type="project" value="UniProtKB-KW"/>
</dbReference>
<dbReference type="PROSITE" id="PS50865">
    <property type="entry name" value="ZF_MYND_2"/>
    <property type="match status" value="1"/>
</dbReference>
<dbReference type="InterPro" id="IPR012912">
    <property type="entry name" value="Plasmid_pRiA4b_Orf3-like"/>
</dbReference>
<dbReference type="EMBL" id="CDSF01000076">
    <property type="protein sequence ID" value="CEO96790.1"/>
    <property type="molecule type" value="Genomic_DNA"/>
</dbReference>
<keyword evidence="3" id="KW-0862">Zinc</keyword>
<evidence type="ECO:0000256" key="5">
    <source>
        <dbReference type="SAM" id="MobiDB-lite"/>
    </source>
</evidence>
<dbReference type="PANTHER" id="PTHR41878:SF1">
    <property type="entry name" value="TNPR PROTEIN"/>
    <property type="match status" value="1"/>
</dbReference>
<evidence type="ECO:0000259" key="6">
    <source>
        <dbReference type="PROSITE" id="PS50865"/>
    </source>
</evidence>
<evidence type="ECO:0000313" key="9">
    <source>
        <dbReference type="Proteomes" id="UP000039324"/>
    </source>
</evidence>
<evidence type="ECO:0000256" key="1">
    <source>
        <dbReference type="ARBA" id="ARBA00022723"/>
    </source>
</evidence>
<proteinExistence type="predicted"/>
<keyword evidence="1" id="KW-0479">Metal-binding</keyword>
<dbReference type="PANTHER" id="PTHR41878">
    <property type="entry name" value="LEXA REPRESSOR-RELATED"/>
    <property type="match status" value="1"/>
</dbReference>
<keyword evidence="8" id="KW-0496">Mitochondrion</keyword>
<keyword evidence="9" id="KW-1185">Reference proteome</keyword>
<accession>A0A0G4INQ1</accession>
<dbReference type="OrthoDB" id="432970at2759"/>
<dbReference type="SUPFAM" id="SSF159941">
    <property type="entry name" value="MM3350-like"/>
    <property type="match status" value="1"/>
</dbReference>
<dbReference type="InterPro" id="IPR002893">
    <property type="entry name" value="Znf_MYND"/>
</dbReference>
<feature type="compositionally biased region" description="Polar residues" evidence="5">
    <location>
        <begin position="57"/>
        <end position="68"/>
    </location>
</feature>
<dbReference type="PROSITE" id="PS01360">
    <property type="entry name" value="ZF_MYND_1"/>
    <property type="match status" value="1"/>
</dbReference>
<evidence type="ECO:0000256" key="2">
    <source>
        <dbReference type="ARBA" id="ARBA00022771"/>
    </source>
</evidence>